<evidence type="ECO:0000313" key="3">
    <source>
        <dbReference type="EMBL" id="SFI95078.1"/>
    </source>
</evidence>
<dbReference type="GO" id="GO:0015871">
    <property type="term" value="P:choline transport"/>
    <property type="evidence" value="ECO:0007669"/>
    <property type="project" value="InterPro"/>
</dbReference>
<accession>A0A1I3MDN2</accession>
<evidence type="ECO:0000259" key="2">
    <source>
        <dbReference type="Pfam" id="PF04069"/>
    </source>
</evidence>
<dbReference type="GO" id="GO:0033265">
    <property type="term" value="F:choline binding"/>
    <property type="evidence" value="ECO:0007669"/>
    <property type="project" value="InterPro"/>
</dbReference>
<protein>
    <submittedName>
        <fullName evidence="3">Glycine betaine/proline transport system substrate-binding protein</fullName>
    </submittedName>
</protein>
<name>A0A1I3MDN2_9GAMM</name>
<keyword evidence="1" id="KW-0732">Signal</keyword>
<dbReference type="InterPro" id="IPR007210">
    <property type="entry name" value="ABC_Gly_betaine_transp_sub-bd"/>
</dbReference>
<sequence length="308" mass="33478">MKPFKTLIAAGLLAIFASVQVHAEDAKCANVSLADPGWSDIAVTNGIASLLLDGLGYKPQTRTLAVPIIFAGLQKGQVDVFLGNWMPAGQHDYDRYVASGQIDKVVENLGGTEYTLAVPTYAYEEGVQDFKDLDKFAARFGKKIYGIGSGSPANDYIRQMIANDEFGLGDWQLVESSEQAMLVQVGRAEKRGQFVVFLGWTPHPMNVQFDMQYLKGGEKFFGSTGSVNTLARKGFVAECPNVGKLLTNLKFTQDMENTIMDEVLNRKVASATAIRNWIKANPEVLDGWLAGVKTRDGGDGLAAVKAKL</sequence>
<dbReference type="Proteomes" id="UP000183018">
    <property type="component" value="Unassembled WGS sequence"/>
</dbReference>
<dbReference type="AlphaFoldDB" id="A0A1I3MDN2"/>
<dbReference type="GO" id="GO:0022857">
    <property type="term" value="F:transmembrane transporter activity"/>
    <property type="evidence" value="ECO:0007669"/>
    <property type="project" value="InterPro"/>
</dbReference>
<dbReference type="RefSeq" id="WP_074886533.1">
    <property type="nucleotide sequence ID" value="NZ_FORC01000003.1"/>
</dbReference>
<dbReference type="CDD" id="cd13640">
    <property type="entry name" value="PBP2_ChoX"/>
    <property type="match status" value="1"/>
</dbReference>
<proteinExistence type="predicted"/>
<dbReference type="STRING" id="289370.SAMN05216602_3397"/>
<feature type="signal peptide" evidence="1">
    <location>
        <begin position="1"/>
        <end position="23"/>
    </location>
</feature>
<dbReference type="SUPFAM" id="SSF53850">
    <property type="entry name" value="Periplasmic binding protein-like II"/>
    <property type="match status" value="1"/>
</dbReference>
<reference evidence="4" key="1">
    <citation type="submission" date="2016-10" db="EMBL/GenBank/DDBJ databases">
        <authorList>
            <person name="Varghese N."/>
            <person name="Submissions S."/>
        </authorList>
    </citation>
    <scope>NUCLEOTIDE SEQUENCE [LARGE SCALE GENOMIC DNA]</scope>
    <source>
        <strain evidence="4">LMG 22563</strain>
    </source>
</reference>
<dbReference type="OrthoDB" id="9787902at2"/>
<organism evidence="3 4">
    <name type="scientific">Phytopseudomonas argentinensis</name>
    <dbReference type="NCBI Taxonomy" id="289370"/>
    <lineage>
        <taxon>Bacteria</taxon>
        <taxon>Pseudomonadati</taxon>
        <taxon>Pseudomonadota</taxon>
        <taxon>Gammaproteobacteria</taxon>
        <taxon>Pseudomonadales</taxon>
        <taxon>Pseudomonadaceae</taxon>
        <taxon>Phytopseudomonas</taxon>
    </lineage>
</organism>
<evidence type="ECO:0000256" key="1">
    <source>
        <dbReference type="SAM" id="SignalP"/>
    </source>
</evidence>
<evidence type="ECO:0000313" key="4">
    <source>
        <dbReference type="Proteomes" id="UP000183018"/>
    </source>
</evidence>
<dbReference type="InterPro" id="IPR017783">
    <property type="entry name" value="ABC_choline_sub-bd"/>
</dbReference>
<dbReference type="Gene3D" id="3.40.190.10">
    <property type="entry name" value="Periplasmic binding protein-like II"/>
    <property type="match status" value="1"/>
</dbReference>
<dbReference type="Pfam" id="PF04069">
    <property type="entry name" value="OpuAC"/>
    <property type="match status" value="1"/>
</dbReference>
<keyword evidence="4" id="KW-1185">Reference proteome</keyword>
<dbReference type="GO" id="GO:0043190">
    <property type="term" value="C:ATP-binding cassette (ABC) transporter complex"/>
    <property type="evidence" value="ECO:0007669"/>
    <property type="project" value="InterPro"/>
</dbReference>
<feature type="domain" description="ABC-type glycine betaine transport system substrate-binding" evidence="2">
    <location>
        <begin position="30"/>
        <end position="279"/>
    </location>
</feature>
<dbReference type="GO" id="GO:0042597">
    <property type="term" value="C:periplasmic space"/>
    <property type="evidence" value="ECO:0007669"/>
    <property type="project" value="InterPro"/>
</dbReference>
<feature type="chain" id="PRO_5044373063" evidence="1">
    <location>
        <begin position="24"/>
        <end position="308"/>
    </location>
</feature>
<dbReference type="Gene3D" id="3.40.190.100">
    <property type="entry name" value="Glycine betaine-binding periplasmic protein, domain 2"/>
    <property type="match status" value="1"/>
</dbReference>
<gene>
    <name evidence="3" type="ORF">SAMN05216602_3397</name>
</gene>
<dbReference type="EMBL" id="FORC01000003">
    <property type="protein sequence ID" value="SFI95078.1"/>
    <property type="molecule type" value="Genomic_DNA"/>
</dbReference>
<dbReference type="NCBIfam" id="TIGR03414">
    <property type="entry name" value="ABC_choline_bnd"/>
    <property type="match status" value="1"/>
</dbReference>